<sequence length="579" mass="64392">MLITEGLIPTDLAVPFSRIVKSSPSQNLSTLFSTVAILLQFPLLRASLSSPRRRTPGICRPSLLRRWPLKTEDEIAAAYEELYGPTFSGVSVLGNDVFEMDSLVKQDTGFGSTRRRTRAVFIVGNKNGQDCIGVGKTKEVVAAVQKSASDARRNIVKVPMTKYSTFPHRYTLNAHDDRYVVFDDVKVDMVDFENACADLGLELELEFAGFLNSLELSNEKLTGCTCLGGGCEICEEISSAICSASNYFAGAKEEIIMFKLDGNDPDEVASDQRTQVYSELSIPIEFSKVQYEFNALDLFKVEPIEPTLDYVPVMPAHTHILDSAFSIENIDMPYAVSELCTGFDIIPVDDSFTVGVHLAADLIDASEVIFEEPVQVESDFNPSTGIAEMHTRFHVLHALPDVPDTSKHFKLLDEISVVHNVKIPTDRCSEFKSLFSDNLFENLLNDCNVNTQVMMETHADFEFSDGIAELNKEEAAETKATLVEAIDGVNIAKGVLNVQKQLKNLNGELQLLQQMPKQENFNAAMETIHKGAEHNGENPISSFFSLLLNSSYSFYSCTYLLLFDLSMFLLIRKPYLLTH</sequence>
<evidence type="ECO:0000313" key="4">
    <source>
        <dbReference type="Proteomes" id="UP000053144"/>
    </source>
</evidence>
<dbReference type="GO" id="GO:0006412">
    <property type="term" value="P:translation"/>
    <property type="evidence" value="ECO:0007669"/>
    <property type="project" value="InterPro"/>
</dbReference>
<dbReference type="SUPFAM" id="SSF54768">
    <property type="entry name" value="dsRNA-binding domain-like"/>
    <property type="match status" value="1"/>
</dbReference>
<dbReference type="GO" id="GO:0003723">
    <property type="term" value="F:RNA binding"/>
    <property type="evidence" value="ECO:0007669"/>
    <property type="project" value="InterPro"/>
</dbReference>
<gene>
    <name evidence="3" type="ORF">LR48_Vigan567s000200</name>
</gene>
<dbReference type="STRING" id="3914.A0A0L9TDY3"/>
<dbReference type="Gramene" id="KOM28727">
    <property type="protein sequence ID" value="KOM28727"/>
    <property type="gene ID" value="LR48_Vigan567s000200"/>
</dbReference>
<dbReference type="Pfam" id="PF00333">
    <property type="entry name" value="Ribosomal_S5"/>
    <property type="match status" value="1"/>
</dbReference>
<organism evidence="3 4">
    <name type="scientific">Phaseolus angularis</name>
    <name type="common">Azuki bean</name>
    <name type="synonym">Vigna angularis</name>
    <dbReference type="NCBI Taxonomy" id="3914"/>
    <lineage>
        <taxon>Eukaryota</taxon>
        <taxon>Viridiplantae</taxon>
        <taxon>Streptophyta</taxon>
        <taxon>Embryophyta</taxon>
        <taxon>Tracheophyta</taxon>
        <taxon>Spermatophyta</taxon>
        <taxon>Magnoliopsida</taxon>
        <taxon>eudicotyledons</taxon>
        <taxon>Gunneridae</taxon>
        <taxon>Pentapetalae</taxon>
        <taxon>rosids</taxon>
        <taxon>fabids</taxon>
        <taxon>Fabales</taxon>
        <taxon>Fabaceae</taxon>
        <taxon>Papilionoideae</taxon>
        <taxon>50 kb inversion clade</taxon>
        <taxon>NPAAA clade</taxon>
        <taxon>indigoferoid/millettioid clade</taxon>
        <taxon>Phaseoleae</taxon>
        <taxon>Vigna</taxon>
    </lineage>
</organism>
<proteinExistence type="predicted"/>
<evidence type="ECO:0000313" key="3">
    <source>
        <dbReference type="EMBL" id="KOM28727.1"/>
    </source>
</evidence>
<dbReference type="GO" id="GO:1990904">
    <property type="term" value="C:ribonucleoprotein complex"/>
    <property type="evidence" value="ECO:0007669"/>
    <property type="project" value="UniProtKB-UniRule"/>
</dbReference>
<dbReference type="PROSITE" id="PS50881">
    <property type="entry name" value="S5_DSRBD"/>
    <property type="match status" value="1"/>
</dbReference>
<feature type="domain" description="S5 DRBM" evidence="2">
    <location>
        <begin position="111"/>
        <end position="158"/>
    </location>
</feature>
<keyword evidence="1" id="KW-0687">Ribonucleoprotein</keyword>
<dbReference type="Proteomes" id="UP000053144">
    <property type="component" value="Unassembled WGS sequence"/>
</dbReference>
<dbReference type="Gene3D" id="3.30.160.20">
    <property type="match status" value="1"/>
</dbReference>
<dbReference type="InterPro" id="IPR013810">
    <property type="entry name" value="Ribosomal_uS5_N"/>
</dbReference>
<evidence type="ECO:0000259" key="2">
    <source>
        <dbReference type="PROSITE" id="PS50881"/>
    </source>
</evidence>
<dbReference type="GO" id="GO:0005840">
    <property type="term" value="C:ribosome"/>
    <property type="evidence" value="ECO:0007669"/>
    <property type="project" value="UniProtKB-KW"/>
</dbReference>
<accession>A0A0L9TDY3</accession>
<dbReference type="GO" id="GO:0003735">
    <property type="term" value="F:structural constituent of ribosome"/>
    <property type="evidence" value="ECO:0007669"/>
    <property type="project" value="UniProtKB-UniRule"/>
</dbReference>
<protein>
    <recommendedName>
        <fullName evidence="2">S5 DRBM domain-containing protein</fullName>
    </recommendedName>
</protein>
<keyword evidence="1" id="KW-0689">Ribosomal protein</keyword>
<name>A0A0L9TDY3_PHAAN</name>
<dbReference type="EMBL" id="KQ258446">
    <property type="protein sequence ID" value="KOM28727.1"/>
    <property type="molecule type" value="Genomic_DNA"/>
</dbReference>
<reference evidence="4" key="1">
    <citation type="journal article" date="2015" name="Proc. Natl. Acad. Sci. U.S.A.">
        <title>Genome sequencing of adzuki bean (Vigna angularis) provides insight into high starch and low fat accumulation and domestication.</title>
        <authorList>
            <person name="Yang K."/>
            <person name="Tian Z."/>
            <person name="Chen C."/>
            <person name="Luo L."/>
            <person name="Zhao B."/>
            <person name="Wang Z."/>
            <person name="Yu L."/>
            <person name="Li Y."/>
            <person name="Sun Y."/>
            <person name="Li W."/>
            <person name="Chen Y."/>
            <person name="Li Y."/>
            <person name="Zhang Y."/>
            <person name="Ai D."/>
            <person name="Zhao J."/>
            <person name="Shang C."/>
            <person name="Ma Y."/>
            <person name="Wu B."/>
            <person name="Wang M."/>
            <person name="Gao L."/>
            <person name="Sun D."/>
            <person name="Zhang P."/>
            <person name="Guo F."/>
            <person name="Wang W."/>
            <person name="Li Y."/>
            <person name="Wang J."/>
            <person name="Varshney R.K."/>
            <person name="Wang J."/>
            <person name="Ling H.Q."/>
            <person name="Wan P."/>
        </authorList>
    </citation>
    <scope>NUCLEOTIDE SEQUENCE</scope>
    <source>
        <strain evidence="4">cv. Jingnong 6</strain>
    </source>
</reference>
<dbReference type="AlphaFoldDB" id="A0A0L9TDY3"/>
<evidence type="ECO:0000256" key="1">
    <source>
        <dbReference type="PROSITE-ProRule" id="PRU00268"/>
    </source>
</evidence>